<dbReference type="HOGENOM" id="CLU_3138083_0_0_4"/>
<keyword evidence="1" id="KW-0378">Hydrolase</keyword>
<dbReference type="GO" id="GO:0016787">
    <property type="term" value="F:hydrolase activity"/>
    <property type="evidence" value="ECO:0007669"/>
    <property type="project" value="UniProtKB-KW"/>
</dbReference>
<evidence type="ECO:0000313" key="1">
    <source>
        <dbReference type="EMBL" id="EGF07173.1"/>
    </source>
</evidence>
<reference evidence="1 2" key="1">
    <citation type="submission" date="2011-02" db="EMBL/GenBank/DDBJ databases">
        <authorList>
            <person name="Muzny D."/>
            <person name="Qin X."/>
            <person name="Deng J."/>
            <person name="Jiang H."/>
            <person name="Liu Y."/>
            <person name="Qu J."/>
            <person name="Song X.-Z."/>
            <person name="Zhang L."/>
            <person name="Thornton R."/>
            <person name="Coyle M."/>
            <person name="Francisco L."/>
            <person name="Jackson L."/>
            <person name="Javaid M."/>
            <person name="Korchina V."/>
            <person name="Kovar C."/>
            <person name="Mata R."/>
            <person name="Mathew T."/>
            <person name="Ngo R."/>
            <person name="Nguyen L."/>
            <person name="Nguyen N."/>
            <person name="Okwuonu G."/>
            <person name="Ongeri F."/>
            <person name="Pham C."/>
            <person name="Simmons D."/>
            <person name="Wilczek-Boney K."/>
            <person name="Hale W."/>
            <person name="Jakkamsetti A."/>
            <person name="Pham P."/>
            <person name="Ruth R."/>
            <person name="San Lucas F."/>
            <person name="Warren J."/>
            <person name="Zhang J."/>
            <person name="Zhao Z."/>
            <person name="Zhou C."/>
            <person name="Zhu D."/>
            <person name="Lee S."/>
            <person name="Bess C."/>
            <person name="Blankenburg K."/>
            <person name="Forbes L."/>
            <person name="Fu Q."/>
            <person name="Gubbala S."/>
            <person name="Hirani K."/>
            <person name="Jayaseelan J.C."/>
            <person name="Lara F."/>
            <person name="Munidasa M."/>
            <person name="Palculict T."/>
            <person name="Patil S."/>
            <person name="Pu L.-L."/>
            <person name="Saada N."/>
            <person name="Tang L."/>
            <person name="Weissenberger G."/>
            <person name="Zhu Y."/>
            <person name="Hemphill L."/>
            <person name="Shang Y."/>
            <person name="Youmans B."/>
            <person name="Ayvaz T."/>
            <person name="Ross M."/>
            <person name="Santibanez J."/>
            <person name="Aqrawi P."/>
            <person name="Gross S."/>
            <person name="Joshi V."/>
            <person name="Fowler G."/>
            <person name="Nazareth L."/>
            <person name="Reid J."/>
            <person name="Worley K."/>
            <person name="Petrosino J."/>
            <person name="Highlander S."/>
            <person name="Gibbs R."/>
        </authorList>
    </citation>
    <scope>NUCLEOTIDE SEQUENCE [LARGE SCALE GENOMIC DNA]</scope>
    <source>
        <strain evidence="1 2">ATCC BAA-1200</strain>
    </source>
</reference>
<evidence type="ECO:0000313" key="2">
    <source>
        <dbReference type="Proteomes" id="UP000004105"/>
    </source>
</evidence>
<dbReference type="EMBL" id="AFAY01000053">
    <property type="protein sequence ID" value="EGF07173.1"/>
    <property type="molecule type" value="Genomic_DNA"/>
</dbReference>
<comment type="caution">
    <text evidence="1">The sequence shown here is derived from an EMBL/GenBank/DDBJ whole genome shotgun (WGS) entry which is preliminary data.</text>
</comment>
<name>F2BG52_9NEIS</name>
<accession>F2BG52</accession>
<dbReference type="AlphaFoldDB" id="F2BG52"/>
<dbReference type="Proteomes" id="UP000004105">
    <property type="component" value="Unassembled WGS sequence"/>
</dbReference>
<gene>
    <name evidence="1" type="ORF">HMPREF9123_2709</name>
</gene>
<proteinExistence type="predicted"/>
<keyword evidence="2" id="KW-1185">Reference proteome</keyword>
<protein>
    <submittedName>
        <fullName evidence="1">NUDIX hydrolase</fullName>
    </submittedName>
</protein>
<sequence length="49" mass="5790">MSAAWCCGRQRPSENPCRRPFRQRHFSVYALKEYRRERPFPFGGAADSI</sequence>
<organism evidence="1 2">
    <name type="scientific">Neisseria bacilliformis ATCC BAA-1200</name>
    <dbReference type="NCBI Taxonomy" id="888742"/>
    <lineage>
        <taxon>Bacteria</taxon>
        <taxon>Pseudomonadati</taxon>
        <taxon>Pseudomonadota</taxon>
        <taxon>Betaproteobacteria</taxon>
        <taxon>Neisseriales</taxon>
        <taxon>Neisseriaceae</taxon>
        <taxon>Neisseria</taxon>
    </lineage>
</organism>